<feature type="compositionally biased region" description="Polar residues" evidence="1">
    <location>
        <begin position="17"/>
        <end position="31"/>
    </location>
</feature>
<feature type="compositionally biased region" description="Basic and acidic residues" evidence="1">
    <location>
        <begin position="1"/>
        <end position="16"/>
    </location>
</feature>
<evidence type="ECO:0000313" key="3">
    <source>
        <dbReference type="Proteomes" id="UP000230002"/>
    </source>
</evidence>
<evidence type="ECO:0000313" key="2">
    <source>
        <dbReference type="EMBL" id="PIL23135.1"/>
    </source>
</evidence>
<gene>
    <name evidence="2" type="ORF">GSI_14444</name>
</gene>
<dbReference type="OrthoDB" id="3006363at2759"/>
<comment type="caution">
    <text evidence="2">The sequence shown here is derived from an EMBL/GenBank/DDBJ whole genome shotgun (WGS) entry which is preliminary data.</text>
</comment>
<dbReference type="Gene3D" id="2.60.120.260">
    <property type="entry name" value="Galactose-binding domain-like"/>
    <property type="match status" value="1"/>
</dbReference>
<feature type="compositionally biased region" description="Polar residues" evidence="1">
    <location>
        <begin position="49"/>
        <end position="63"/>
    </location>
</feature>
<name>A0A2G8RNN6_9APHY</name>
<evidence type="ECO:0000256" key="1">
    <source>
        <dbReference type="SAM" id="MobiDB-lite"/>
    </source>
</evidence>
<dbReference type="AlphaFoldDB" id="A0A2G8RNN6"/>
<feature type="region of interest" description="Disordered" evidence="1">
    <location>
        <begin position="1"/>
        <end position="63"/>
    </location>
</feature>
<accession>A0A2G8RNN6</accession>
<protein>
    <submittedName>
        <fullName evidence="2">Uncharacterized protein</fullName>
    </submittedName>
</protein>
<reference evidence="2 3" key="1">
    <citation type="journal article" date="2015" name="Sci. Rep.">
        <title>Chromosome-level genome map provides insights into diverse defense mechanisms in the medicinal fungus Ganoderma sinense.</title>
        <authorList>
            <person name="Zhu Y."/>
            <person name="Xu J."/>
            <person name="Sun C."/>
            <person name="Zhou S."/>
            <person name="Xu H."/>
            <person name="Nelson D.R."/>
            <person name="Qian J."/>
            <person name="Song J."/>
            <person name="Luo H."/>
            <person name="Xiang L."/>
            <person name="Li Y."/>
            <person name="Xu Z."/>
            <person name="Ji A."/>
            <person name="Wang L."/>
            <person name="Lu S."/>
            <person name="Hayward A."/>
            <person name="Sun W."/>
            <person name="Li X."/>
            <person name="Schwartz D.C."/>
            <person name="Wang Y."/>
            <person name="Chen S."/>
        </authorList>
    </citation>
    <scope>NUCLEOTIDE SEQUENCE [LARGE SCALE GENOMIC DNA]</scope>
    <source>
        <strain evidence="2 3">ZZ0214-1</strain>
    </source>
</reference>
<dbReference type="Proteomes" id="UP000230002">
    <property type="component" value="Unassembled WGS sequence"/>
</dbReference>
<keyword evidence="3" id="KW-1185">Reference proteome</keyword>
<proteinExistence type="predicted"/>
<dbReference type="EMBL" id="AYKW01000068">
    <property type="protein sequence ID" value="PIL23135.1"/>
    <property type="molecule type" value="Genomic_DNA"/>
</dbReference>
<sequence length="186" mass="20215">MENRGCTSAHEKHQDSDNQSDGTSPNSSSGLPQGCSLVNKRRQKAPGCQSRNDNDGSLQYSDGWNFSSSDPNGLIHTVHFTQTPGCAITLMFNASSITVFGLVPSGSSPPQASYSIDGADPISPHMASTSQCVPNQQLFDSGNLVAGVHNLTIEVTTASKDQPYILDYLWMHMAIHRQTRYSLLRW</sequence>
<organism evidence="2 3">
    <name type="scientific">Ganoderma sinense ZZ0214-1</name>
    <dbReference type="NCBI Taxonomy" id="1077348"/>
    <lineage>
        <taxon>Eukaryota</taxon>
        <taxon>Fungi</taxon>
        <taxon>Dikarya</taxon>
        <taxon>Basidiomycota</taxon>
        <taxon>Agaricomycotina</taxon>
        <taxon>Agaricomycetes</taxon>
        <taxon>Polyporales</taxon>
        <taxon>Polyporaceae</taxon>
        <taxon>Ganoderma</taxon>
    </lineage>
</organism>